<dbReference type="Gene3D" id="3.20.20.80">
    <property type="entry name" value="Glycosidases"/>
    <property type="match status" value="1"/>
</dbReference>
<dbReference type="InterPro" id="IPR001223">
    <property type="entry name" value="Glyco_hydro18_cat"/>
</dbReference>
<dbReference type="PROSITE" id="PS51910">
    <property type="entry name" value="GH18_2"/>
    <property type="match status" value="1"/>
</dbReference>
<dbReference type="Proteomes" id="UP001140217">
    <property type="component" value="Unassembled WGS sequence"/>
</dbReference>
<organism evidence="4 5">
    <name type="scientific">Coemansia javaensis</name>
    <dbReference type="NCBI Taxonomy" id="2761396"/>
    <lineage>
        <taxon>Eukaryota</taxon>
        <taxon>Fungi</taxon>
        <taxon>Fungi incertae sedis</taxon>
        <taxon>Zoopagomycota</taxon>
        <taxon>Kickxellomycotina</taxon>
        <taxon>Kickxellomycetes</taxon>
        <taxon>Kickxellales</taxon>
        <taxon>Kickxellaceae</taxon>
        <taxon>Coemansia</taxon>
    </lineage>
</organism>
<dbReference type="EMBL" id="JANBUL010000013">
    <property type="protein sequence ID" value="KAJ2785277.1"/>
    <property type="molecule type" value="Genomic_DNA"/>
</dbReference>
<dbReference type="PANTHER" id="PTHR11177:SF317">
    <property type="entry name" value="CHITINASE 12-RELATED"/>
    <property type="match status" value="1"/>
</dbReference>
<dbReference type="AlphaFoldDB" id="A0A9W8LLF5"/>
<evidence type="ECO:0000313" key="4">
    <source>
        <dbReference type="EMBL" id="KAJ2785277.1"/>
    </source>
</evidence>
<feature type="domain" description="GH18" evidence="3">
    <location>
        <begin position="81"/>
        <end position="435"/>
    </location>
</feature>
<dbReference type="GO" id="GO:0006032">
    <property type="term" value="P:chitin catabolic process"/>
    <property type="evidence" value="ECO:0007669"/>
    <property type="project" value="TreeGrafter"/>
</dbReference>
<feature type="region of interest" description="Disordered" evidence="1">
    <location>
        <begin position="447"/>
        <end position="482"/>
    </location>
</feature>
<dbReference type="GO" id="GO:0004568">
    <property type="term" value="F:chitinase activity"/>
    <property type="evidence" value="ECO:0007669"/>
    <property type="project" value="TreeGrafter"/>
</dbReference>
<accession>A0A9W8LLF5</accession>
<dbReference type="GO" id="GO:0008061">
    <property type="term" value="F:chitin binding"/>
    <property type="evidence" value="ECO:0007669"/>
    <property type="project" value="InterPro"/>
</dbReference>
<dbReference type="SMART" id="SM00636">
    <property type="entry name" value="Glyco_18"/>
    <property type="match status" value="1"/>
</dbReference>
<dbReference type="Gene3D" id="3.10.50.10">
    <property type="match status" value="1"/>
</dbReference>
<evidence type="ECO:0000256" key="2">
    <source>
        <dbReference type="SAM" id="SignalP"/>
    </source>
</evidence>
<feature type="signal peptide" evidence="2">
    <location>
        <begin position="1"/>
        <end position="24"/>
    </location>
</feature>
<evidence type="ECO:0000259" key="3">
    <source>
        <dbReference type="PROSITE" id="PS51910"/>
    </source>
</evidence>
<dbReference type="GO" id="GO:0005975">
    <property type="term" value="P:carbohydrate metabolic process"/>
    <property type="evidence" value="ECO:0007669"/>
    <property type="project" value="InterPro"/>
</dbReference>
<comment type="caution">
    <text evidence="4">The sequence shown here is derived from an EMBL/GenBank/DDBJ whole genome shotgun (WGS) entry which is preliminary data.</text>
</comment>
<feature type="chain" id="PRO_5040746284" description="GH18 domain-containing protein" evidence="2">
    <location>
        <begin position="25"/>
        <end position="502"/>
    </location>
</feature>
<feature type="compositionally biased region" description="Acidic residues" evidence="1">
    <location>
        <begin position="453"/>
        <end position="467"/>
    </location>
</feature>
<dbReference type="SUPFAM" id="SSF54556">
    <property type="entry name" value="Chitinase insertion domain"/>
    <property type="match status" value="1"/>
</dbReference>
<proteinExistence type="predicted"/>
<dbReference type="SUPFAM" id="SSF51445">
    <property type="entry name" value="(Trans)glycosidases"/>
    <property type="match status" value="1"/>
</dbReference>
<protein>
    <recommendedName>
        <fullName evidence="3">GH18 domain-containing protein</fullName>
    </recommendedName>
</protein>
<gene>
    <name evidence="4" type="ORF">H4R18_000601</name>
</gene>
<evidence type="ECO:0000256" key="1">
    <source>
        <dbReference type="SAM" id="MobiDB-lite"/>
    </source>
</evidence>
<keyword evidence="5" id="KW-1185">Reference proteome</keyword>
<dbReference type="InterPro" id="IPR011583">
    <property type="entry name" value="Chitinase_II/V-like_cat"/>
</dbReference>
<dbReference type="OrthoDB" id="76388at2759"/>
<reference evidence="4" key="1">
    <citation type="submission" date="2022-07" db="EMBL/GenBank/DDBJ databases">
        <title>Phylogenomic reconstructions and comparative analyses of Kickxellomycotina fungi.</title>
        <authorList>
            <person name="Reynolds N.K."/>
            <person name="Stajich J.E."/>
            <person name="Barry K."/>
            <person name="Grigoriev I.V."/>
            <person name="Crous P."/>
            <person name="Smith M.E."/>
        </authorList>
    </citation>
    <scope>NUCLEOTIDE SEQUENCE</scope>
    <source>
        <strain evidence="4">NBRC 105414</strain>
    </source>
</reference>
<dbReference type="Pfam" id="PF00704">
    <property type="entry name" value="Glyco_hydro_18"/>
    <property type="match status" value="1"/>
</dbReference>
<dbReference type="PANTHER" id="PTHR11177">
    <property type="entry name" value="CHITINASE"/>
    <property type="match status" value="1"/>
</dbReference>
<name>A0A9W8LLF5_9FUNG</name>
<evidence type="ECO:0000313" key="5">
    <source>
        <dbReference type="Proteomes" id="UP001140217"/>
    </source>
</evidence>
<dbReference type="InterPro" id="IPR029070">
    <property type="entry name" value="Chitinase_insertion_sf"/>
</dbReference>
<dbReference type="GO" id="GO:0005576">
    <property type="term" value="C:extracellular region"/>
    <property type="evidence" value="ECO:0007669"/>
    <property type="project" value="TreeGrafter"/>
</dbReference>
<keyword evidence="2" id="KW-0732">Signal</keyword>
<sequence length="502" mass="52440">MATEMARTLIGLVLAWLWLAVASGAAIDSSGTGDTNNTPSGTPTAVIGSTSTTIPVVSDFTKIQVDDVPSGVISSGILNRTAVFGYTYESNVNVNSIAWDALTHLVLAFFSVDARGAVTTTSNNIATVVNTAHKNGVKVLASIGGDGTGSSRLTAALSSNTTRATLAASLTSVIKSNGLDGADYDLEFPGSQDELDNLFAGLQAIRATMDSAFVKGTKTLTMTLYSSNGKFGPSLSPVDATPFSDLVDYGLLMSYDYFGGFSETSGPNSPYYDIPGHKGLSFTSSVSAWIRAGWDPKKLVAGLPYYGRSSVVSIGSSSTRTQFMPSAGGAAPAGPVSKIPGAWTWFDLRDPKNGALSSPTAARGGWQRFWDDGTLTPWLLDNSTQTYIGYDDQASLTAKAGYALNSGLGGTMIWMVQYDYNGELSSVVKSYRSACMRIAREAEALEASMLSESESESDESDSSDSSDEPSSHSHHSAAPARSSAGLGWALVAAVVAASGFRL</sequence>
<dbReference type="InterPro" id="IPR017853">
    <property type="entry name" value="GH"/>
</dbReference>
<dbReference type="InterPro" id="IPR050314">
    <property type="entry name" value="Glycosyl_Hydrlase_18"/>
</dbReference>